<proteinExistence type="predicted"/>
<dbReference type="Proteomes" id="UP000617734">
    <property type="component" value="Unassembled WGS sequence"/>
</dbReference>
<dbReference type="PANTHER" id="PTHR32305:SF17">
    <property type="entry name" value="TRNA NUCLEASE WAPA"/>
    <property type="match status" value="1"/>
</dbReference>
<reference evidence="5" key="1">
    <citation type="journal article" date="2014" name="Int. J. Syst. Evol. Microbiol.">
        <title>Complete genome sequence of Corynebacterium casei LMG S-19264T (=DSM 44701T), isolated from a smear-ripened cheese.</title>
        <authorList>
            <consortium name="US DOE Joint Genome Institute (JGI-PGF)"/>
            <person name="Walter F."/>
            <person name="Albersmeier A."/>
            <person name="Kalinowski J."/>
            <person name="Ruckert C."/>
        </authorList>
    </citation>
    <scope>NUCLEOTIDE SEQUENCE</scope>
    <source>
        <strain evidence="5">JCM 4646</strain>
    </source>
</reference>
<dbReference type="NCBIfam" id="TIGR01643">
    <property type="entry name" value="YD_repeat_2x"/>
    <property type="match status" value="3"/>
</dbReference>
<evidence type="ECO:0000256" key="3">
    <source>
        <dbReference type="SAM" id="SignalP"/>
    </source>
</evidence>
<feature type="domain" description="Hint" evidence="4">
    <location>
        <begin position="2123"/>
        <end position="2232"/>
    </location>
</feature>
<dbReference type="InterPro" id="IPR003587">
    <property type="entry name" value="Hint_dom_N"/>
</dbReference>
<accession>A0A919KQ24</accession>
<feature type="region of interest" description="Disordered" evidence="2">
    <location>
        <begin position="1643"/>
        <end position="1664"/>
    </location>
</feature>
<feature type="region of interest" description="Disordered" evidence="2">
    <location>
        <begin position="2177"/>
        <end position="2200"/>
    </location>
</feature>
<feature type="region of interest" description="Disordered" evidence="2">
    <location>
        <begin position="29"/>
        <end position="82"/>
    </location>
</feature>
<dbReference type="PANTHER" id="PTHR32305">
    <property type="match status" value="1"/>
</dbReference>
<dbReference type="SUPFAM" id="SSF51294">
    <property type="entry name" value="Hedgehog/intein (Hint) domain"/>
    <property type="match status" value="1"/>
</dbReference>
<dbReference type="InterPro" id="IPR022385">
    <property type="entry name" value="Rhs_assc_core"/>
</dbReference>
<feature type="chain" id="PRO_5037089770" evidence="3">
    <location>
        <begin position="23"/>
        <end position="2384"/>
    </location>
</feature>
<feature type="compositionally biased region" description="Polar residues" evidence="2">
    <location>
        <begin position="1294"/>
        <end position="1306"/>
    </location>
</feature>
<keyword evidence="6" id="KW-1185">Reference proteome</keyword>
<dbReference type="InterPro" id="IPR006530">
    <property type="entry name" value="YD"/>
</dbReference>
<dbReference type="GeneID" id="95358506"/>
<dbReference type="Gene3D" id="2.170.16.10">
    <property type="entry name" value="Hedgehog/Intein (Hint) domain"/>
    <property type="match status" value="1"/>
</dbReference>
<gene>
    <name evidence="5" type="ORF">GCM10018781_23610</name>
</gene>
<feature type="region of interest" description="Disordered" evidence="2">
    <location>
        <begin position="820"/>
        <end position="848"/>
    </location>
</feature>
<dbReference type="NCBIfam" id="TIGR01443">
    <property type="entry name" value="intein_Cterm"/>
    <property type="match status" value="1"/>
</dbReference>
<feature type="region of interest" description="Disordered" evidence="2">
    <location>
        <begin position="1044"/>
        <end position="1070"/>
    </location>
</feature>
<dbReference type="Pfam" id="PF05593">
    <property type="entry name" value="RHS_repeat"/>
    <property type="match status" value="3"/>
</dbReference>
<feature type="compositionally biased region" description="Polar residues" evidence="2">
    <location>
        <begin position="1643"/>
        <end position="1656"/>
    </location>
</feature>
<dbReference type="InterPro" id="IPR056823">
    <property type="entry name" value="TEN-like_YD-shell"/>
</dbReference>
<feature type="region of interest" description="Disordered" evidence="2">
    <location>
        <begin position="1865"/>
        <end position="1887"/>
    </location>
</feature>
<comment type="caution">
    <text evidence="5">The sequence shown here is derived from an EMBL/GenBank/DDBJ whole genome shotgun (WGS) entry which is preliminary data.</text>
</comment>
<dbReference type="Pfam" id="PF25023">
    <property type="entry name" value="TEN_YD-shell"/>
    <property type="match status" value="1"/>
</dbReference>
<dbReference type="SMART" id="SM00306">
    <property type="entry name" value="HintN"/>
    <property type="match status" value="1"/>
</dbReference>
<dbReference type="RefSeq" id="WP_190210768.1">
    <property type="nucleotide sequence ID" value="NZ_BNBO01000009.1"/>
</dbReference>
<feature type="compositionally biased region" description="Low complexity" evidence="2">
    <location>
        <begin position="1054"/>
        <end position="1066"/>
    </location>
</feature>
<keyword evidence="3" id="KW-0732">Signal</keyword>
<evidence type="ECO:0000256" key="1">
    <source>
        <dbReference type="ARBA" id="ARBA00022737"/>
    </source>
</evidence>
<dbReference type="EMBL" id="BNBO01000009">
    <property type="protein sequence ID" value="GHH67792.1"/>
    <property type="molecule type" value="Genomic_DNA"/>
</dbReference>
<dbReference type="NCBIfam" id="TIGR03696">
    <property type="entry name" value="Rhs_assc_core"/>
    <property type="match status" value="1"/>
</dbReference>
<protein>
    <submittedName>
        <fullName evidence="5">Type IV secretion protein Rhs</fullName>
    </submittedName>
</protein>
<dbReference type="InterPro" id="IPR031325">
    <property type="entry name" value="RHS_repeat"/>
</dbReference>
<dbReference type="Pfam" id="PF07591">
    <property type="entry name" value="PT-HINT"/>
    <property type="match status" value="1"/>
</dbReference>
<evidence type="ECO:0000313" key="5">
    <source>
        <dbReference type="EMBL" id="GHH67792.1"/>
    </source>
</evidence>
<dbReference type="Gene3D" id="2.180.10.10">
    <property type="entry name" value="RHS repeat-associated core"/>
    <property type="match status" value="2"/>
</dbReference>
<feature type="region of interest" description="Disordered" evidence="2">
    <location>
        <begin position="1286"/>
        <end position="1306"/>
    </location>
</feature>
<name>A0A919KQ24_9ACTN</name>
<dbReference type="InterPro" id="IPR050708">
    <property type="entry name" value="T6SS_VgrG/RHS"/>
</dbReference>
<feature type="compositionally biased region" description="Low complexity" evidence="2">
    <location>
        <begin position="2189"/>
        <end position="2200"/>
    </location>
</feature>
<organism evidence="5 6">
    <name type="scientific">Kitasatospora indigofera</name>
    <dbReference type="NCBI Taxonomy" id="67307"/>
    <lineage>
        <taxon>Bacteria</taxon>
        <taxon>Bacillati</taxon>
        <taxon>Actinomycetota</taxon>
        <taxon>Actinomycetes</taxon>
        <taxon>Kitasatosporales</taxon>
        <taxon>Streptomycetaceae</taxon>
        <taxon>Kitasatospora</taxon>
    </lineage>
</organism>
<dbReference type="InterPro" id="IPR030934">
    <property type="entry name" value="Intein_C"/>
</dbReference>
<sequence length="2384" mass="250093">MAVVIAAAVIGSLLAPVSVAVAAGPDYSRKWAPPNTALPRTPSVKGSNTAGVPAVKPTYPVPPTWQPPKDIKPTATPTGHASVKLGSAPAAAAKAPVAGEATEAGSEVGAAGLPVSLAPLAGSSAAGQSVQVDMADAKAAGAAGLPGPVVLLSRDGTADTASVRVSIDTAKLGTGYGADWAARARLVTLPACSLTTPQVPGCLEQTPVASHFDVASKKLVADVALPASGRPAKTQIQSLSAAGATSSATVLAAVSGSSSGGGTYAATSLNPSQAWTAGSSSGAFSYSYPIQAPPALAGSAPQVSLSYDSASVDGKTSSTNSQASWIGDGWDYSTGFIERSYQPCSRDGIANSGDQCWAGANLSLSLAGHSGELVQDDSSCQASPPGATEQSNCTWRLKDDDATKVQFLTGATNGTWNGSYIKVTDTGGTVFYFGLNHLPDASGNPTTKGPDSGSALTVPVYSPNAGDPCYDGAKGKASWCQTAWRWNLDYVVDPHGNLTTYAYTPEANFYSRGGGQNNGTGSSSSYTRASVLQSIGYGQLLSDQLNANGAYNPAAKIDFAVSERCVTSPAACDPAQRTSANAGNWPDVPLDQQCNAGAACTNYGPSFWTTKWLTSVTTKVRVNGAYQNVDSYALNHTFINVQNSSENTQVPWLSSVQRTGSDTQASPNAVPLPAVSFTAMLLRNRVDGTNLVPSRPEYNRPRIQLITTETGGTIGVDYKPADCSRVNGVMPASADTDTRSCFNVKWHQPNEQAGAQPVDDWFLRYPVSTVTSNPNTPGAVPMTTAYSYGSAAWHRDDSSLTQDMDRTWAQFRGYASVTSVVGSGQDGSPKSQKSTTFHQGMNGDITSTGTRNATVAGPMSGAVTDSDWLAGQTLESDTYTQAGGTITAYVVNTSSTPVTTATHNRGTYPALIARYAATSSTATSKSLKTDGTWRAASKTTTTDPAHGNRVSTSLDRADGLPDLCTRTGYAAGSDPQVLGIASEQVVVNGANACTATPTATNTSAWSRTYFDGQVFGQLGTAHNPTSVLVLDRFDTGGTPQFSTMTAGFDTYGRPTSATDPTTTDSAHPSGATITTSYTAVQAGELPSSTTVTTPAPAGAADVLTGRTTVTTFDTARSLPISVTDANNRVTTTAYDAAGRLTGVWLPGRAKPQSANQTFAYALPGTVNGTVVPPSVTSSSLRANGSYAVSIQIMDGTGRAIQTQASPALSAYTGRMISDVGYDSHGRAMRSNASWYNNDAPPSSTLYQTTTQQVPAQSHTVYDGLGRTTTTEFLAYGVVQSSSTVAYPGADRTDSNPPAGSTASSTVVDARGRTTQLWQYKTPTATGNPADADVTTYTYTADGQVATQKDAAGNTWTHGYDLRGREITSTDPDTGTSIRTYDTAGRLTSSTDARNQSIAFTYDLLGRPTGTYTGSVAAANQLTGFTYDTVLKGQPATTTRYVGGMGGSAYTSAVLTYDTAYRPTTSTVTIPGSEIGSSTPFTYTYQATYNAITGALTSDYRSAVGDIAAESIDYKYDKYGPLSSFGTAATTYDTSSNWDAYGRNIRSTMNPWGTQIVVTNTYDESTGRPLSQYVDKQTAATGAVQQNTYAYNASGQITAIRSIPDNTPGVTDLQCFGYDYLGRLTTAWSDTGTLTLAPQPTVGNQGSCTNTTPTSGAQIPARTTVGGPAPYWQSYTYDLTGNRKQLVEHDPSGDPTKDTTVNQTFPPAGTVNTALPNPQTGGTGGPHALTASTTTTPTATLGSTSQYDTAGNTTAVTDTSGTATLTWNPEGKLATYTKTGSAGPTTYLYDATGNQLIRRDPGKTTITLGGDELVYDTAAQTVTGTRYYQIPGGITLVRQGGKATYQINDHHGTGTLALDATTLTESRRTNDPFGNPRGTQPTTWAGDHGYVGGTKDDATGLTNLGAREYQPTTGRFLNPDPLLDPASPQQWNGYAYSNNNPVNLSDPSGLIAYDPETGVTAGNTQQLQQTVNKVRSNPEYEDPLEADSSIETRTMISFLATAEKAQHQDVDRVASDKEFTRVIRKYNLGSSTIDWAALQMWEFGATEEEADFFRANYCLFIDCGLIGQMLGTNAVGDPLSTPFGNSPMEKTANSVAGSMAGVAARGGRPGELMGLSEGALSRLCDSFVANTPVVMTNGDSKPIDQVQVGDNVLATDPQTGVSAAKTVTAVITTPDDEDFTDLSFGDSQDPTATGPAPGATLTTTWHHPFWSLTAERWTEASSLQIGEELRQPDGGAVAIRGVHNYHRQVLTYNLTVTDFHAYYVLAGETPVLVHNSSNCGMRTHDKARGAAGVDEMTETFEKFYNKSDIYSESYGNGLEFWTPYGVRQVDIAVRNPDGNLHLYEVKVNKSNYTKGQRRKDEWLAKTYGFETSVVRRGTECPICNP</sequence>
<reference evidence="5" key="2">
    <citation type="submission" date="2020-09" db="EMBL/GenBank/DDBJ databases">
        <authorList>
            <person name="Sun Q."/>
            <person name="Ohkuma M."/>
        </authorList>
    </citation>
    <scope>NUCLEOTIDE SEQUENCE</scope>
    <source>
        <strain evidence="5">JCM 4646</strain>
    </source>
</reference>
<feature type="signal peptide" evidence="3">
    <location>
        <begin position="1"/>
        <end position="22"/>
    </location>
</feature>
<evidence type="ECO:0000259" key="4">
    <source>
        <dbReference type="SMART" id="SM00306"/>
    </source>
</evidence>
<evidence type="ECO:0000313" key="6">
    <source>
        <dbReference type="Proteomes" id="UP000617734"/>
    </source>
</evidence>
<keyword evidence="1" id="KW-0677">Repeat</keyword>
<dbReference type="InterPro" id="IPR036844">
    <property type="entry name" value="Hint_dom_sf"/>
</dbReference>
<evidence type="ECO:0000256" key="2">
    <source>
        <dbReference type="SAM" id="MobiDB-lite"/>
    </source>
</evidence>